<evidence type="ECO:0000313" key="7">
    <source>
        <dbReference type="EMBL" id="TVY98968.1"/>
    </source>
</evidence>
<dbReference type="PROSITE" id="PS50832">
    <property type="entry name" value="S1_IF1_TYPE"/>
    <property type="match status" value="1"/>
</dbReference>
<keyword evidence="2 5" id="KW-0396">Initiation factor</keyword>
<dbReference type="GO" id="GO:0043022">
    <property type="term" value="F:ribosome binding"/>
    <property type="evidence" value="ECO:0007669"/>
    <property type="project" value="TreeGrafter"/>
</dbReference>
<feature type="domain" description="S1-like" evidence="6">
    <location>
        <begin position="1"/>
        <end position="72"/>
    </location>
</feature>
<protein>
    <recommendedName>
        <fullName evidence="4">Translation initiation factor IF-1</fullName>
    </recommendedName>
</protein>
<organism evidence="7 8">
    <name type="scientific">Trebonia kvetii</name>
    <dbReference type="NCBI Taxonomy" id="2480626"/>
    <lineage>
        <taxon>Bacteria</taxon>
        <taxon>Bacillati</taxon>
        <taxon>Actinomycetota</taxon>
        <taxon>Actinomycetes</taxon>
        <taxon>Streptosporangiales</taxon>
        <taxon>Treboniaceae</taxon>
        <taxon>Trebonia</taxon>
    </lineage>
</organism>
<evidence type="ECO:0000256" key="1">
    <source>
        <dbReference type="ARBA" id="ARBA00010939"/>
    </source>
</evidence>
<dbReference type="OrthoDB" id="9803250at2"/>
<dbReference type="PANTHER" id="PTHR33370:SF1">
    <property type="entry name" value="TRANSLATION INITIATION FACTOR IF-1, CHLOROPLASTIC"/>
    <property type="match status" value="1"/>
</dbReference>
<comment type="similarity">
    <text evidence="1">Belongs to the IF-1 family.</text>
</comment>
<sequence length="72" mass="8244">MPRADFIETEGTVIRMRGHGFYTVALANGHEVLARMSGRMSKNHIRVIQDDRVLLAISPADWSQGRIVYRFK</sequence>
<gene>
    <name evidence="7" type="ORF">EAS64_42445</name>
</gene>
<dbReference type="GO" id="GO:0003743">
    <property type="term" value="F:translation initiation factor activity"/>
    <property type="evidence" value="ECO:0007669"/>
    <property type="project" value="UniProtKB-UniRule"/>
</dbReference>
<dbReference type="InterPro" id="IPR006196">
    <property type="entry name" value="RNA-binding_domain_S1_IF1"/>
</dbReference>
<dbReference type="InterPro" id="IPR004368">
    <property type="entry name" value="TIF_IF1"/>
</dbReference>
<dbReference type="SUPFAM" id="SSF50249">
    <property type="entry name" value="Nucleic acid-binding proteins"/>
    <property type="match status" value="1"/>
</dbReference>
<dbReference type="AlphaFoldDB" id="A0A6P2BKF1"/>
<dbReference type="GO" id="GO:0003723">
    <property type="term" value="F:RNA binding"/>
    <property type="evidence" value="ECO:0007669"/>
    <property type="project" value="InterPro"/>
</dbReference>
<dbReference type="GO" id="GO:0005829">
    <property type="term" value="C:cytosol"/>
    <property type="evidence" value="ECO:0007669"/>
    <property type="project" value="TreeGrafter"/>
</dbReference>
<name>A0A6P2BKF1_9ACTN</name>
<dbReference type="Pfam" id="PF01176">
    <property type="entry name" value="eIF-1a"/>
    <property type="match status" value="1"/>
</dbReference>
<evidence type="ECO:0000259" key="6">
    <source>
        <dbReference type="PROSITE" id="PS50832"/>
    </source>
</evidence>
<dbReference type="InterPro" id="IPR012340">
    <property type="entry name" value="NA-bd_OB-fold"/>
</dbReference>
<dbReference type="PANTHER" id="PTHR33370">
    <property type="entry name" value="TRANSLATION INITIATION FACTOR IF-1, CHLOROPLASTIC"/>
    <property type="match status" value="1"/>
</dbReference>
<reference evidence="7 8" key="1">
    <citation type="submission" date="2018-11" db="EMBL/GenBank/DDBJ databases">
        <title>Trebonia kvetii gen.nov., sp.nov., a novel acidophilic actinobacterium, and proposal of the new actinobacterial family Treboniaceae fam. nov.</title>
        <authorList>
            <person name="Rapoport D."/>
            <person name="Sagova-Mareckova M."/>
            <person name="Sedlacek I."/>
            <person name="Provaznik J."/>
            <person name="Kralova S."/>
            <person name="Pavlinic D."/>
            <person name="Benes V."/>
            <person name="Kopecky J."/>
        </authorList>
    </citation>
    <scope>NUCLEOTIDE SEQUENCE [LARGE SCALE GENOMIC DNA]</scope>
    <source>
        <strain evidence="7 8">15Tr583</strain>
    </source>
</reference>
<dbReference type="EMBL" id="RPFW01000016">
    <property type="protein sequence ID" value="TVY98968.1"/>
    <property type="molecule type" value="Genomic_DNA"/>
</dbReference>
<evidence type="ECO:0000313" key="8">
    <source>
        <dbReference type="Proteomes" id="UP000460272"/>
    </source>
</evidence>
<accession>A0A6P2BKF1</accession>
<keyword evidence="3 5" id="KW-0648">Protein biosynthesis</keyword>
<keyword evidence="8" id="KW-1185">Reference proteome</keyword>
<evidence type="ECO:0000256" key="4">
    <source>
        <dbReference type="NCBIfam" id="TIGR00008"/>
    </source>
</evidence>
<evidence type="ECO:0000256" key="5">
    <source>
        <dbReference type="PROSITE-ProRule" id="PRU00181"/>
    </source>
</evidence>
<evidence type="ECO:0000256" key="3">
    <source>
        <dbReference type="ARBA" id="ARBA00022917"/>
    </source>
</evidence>
<proteinExistence type="inferred from homology"/>
<dbReference type="RefSeq" id="WP_145862389.1">
    <property type="nucleotide sequence ID" value="NZ_RPFW01000016.1"/>
</dbReference>
<dbReference type="Gene3D" id="2.40.50.140">
    <property type="entry name" value="Nucleic acid-binding proteins"/>
    <property type="match status" value="1"/>
</dbReference>
<dbReference type="NCBIfam" id="TIGR00008">
    <property type="entry name" value="infA"/>
    <property type="match status" value="1"/>
</dbReference>
<comment type="caution">
    <text evidence="7">The sequence shown here is derived from an EMBL/GenBank/DDBJ whole genome shotgun (WGS) entry which is preliminary data.</text>
</comment>
<evidence type="ECO:0000256" key="2">
    <source>
        <dbReference type="ARBA" id="ARBA00022540"/>
    </source>
</evidence>
<dbReference type="Proteomes" id="UP000460272">
    <property type="component" value="Unassembled WGS sequence"/>
</dbReference>